<accession>A0A4Y9S3G8</accession>
<organism evidence="2 3">
    <name type="scientific">Brevundimonas intermedia</name>
    <dbReference type="NCBI Taxonomy" id="74315"/>
    <lineage>
        <taxon>Bacteria</taxon>
        <taxon>Pseudomonadati</taxon>
        <taxon>Pseudomonadota</taxon>
        <taxon>Alphaproteobacteria</taxon>
        <taxon>Caulobacterales</taxon>
        <taxon>Caulobacteraceae</taxon>
        <taxon>Brevundimonas</taxon>
    </lineage>
</organism>
<dbReference type="AlphaFoldDB" id="A0A4Y9S3G8"/>
<dbReference type="OrthoDB" id="8113882at2"/>
<protein>
    <submittedName>
        <fullName evidence="2">DUF3617 family protein</fullName>
    </submittedName>
</protein>
<dbReference type="Pfam" id="PF12276">
    <property type="entry name" value="DUF3617"/>
    <property type="match status" value="1"/>
</dbReference>
<feature type="chain" id="PRO_5021459273" evidence="1">
    <location>
        <begin position="21"/>
        <end position="167"/>
    </location>
</feature>
<dbReference type="InterPro" id="IPR022061">
    <property type="entry name" value="DUF3617"/>
</dbReference>
<comment type="caution">
    <text evidence="2">The sequence shown here is derived from an EMBL/GenBank/DDBJ whole genome shotgun (WGS) entry which is preliminary data.</text>
</comment>
<evidence type="ECO:0000313" key="3">
    <source>
        <dbReference type="Proteomes" id="UP000298216"/>
    </source>
</evidence>
<keyword evidence="1" id="KW-0732">Signal</keyword>
<dbReference type="Proteomes" id="UP000298216">
    <property type="component" value="Unassembled WGS sequence"/>
</dbReference>
<evidence type="ECO:0000313" key="2">
    <source>
        <dbReference type="EMBL" id="TFW15041.1"/>
    </source>
</evidence>
<sequence length="167" mass="16916">MRAQLVLISAVALLAACSNSEETKTAANGEPAAAAPAALTAPEPGLWQQTVSGAQMPQPMTVKICVGETAPGSNPFNAPQAGVTCSENTVKSTPGGAEFHAVCNAQGMTVTSDGKVTGDMRTAYKVDITTKTSGPNVPPTMAEMKMSVDAKRLGDCPAGVAPNTVVQ</sequence>
<dbReference type="PROSITE" id="PS51257">
    <property type="entry name" value="PROKAR_LIPOPROTEIN"/>
    <property type="match status" value="1"/>
</dbReference>
<dbReference type="RefSeq" id="WP_135193039.1">
    <property type="nucleotide sequence ID" value="NZ_SPVH01000001.1"/>
</dbReference>
<dbReference type="EMBL" id="SPVH01000001">
    <property type="protein sequence ID" value="TFW15041.1"/>
    <property type="molecule type" value="Genomic_DNA"/>
</dbReference>
<gene>
    <name evidence="2" type="ORF">EGY25_00120</name>
</gene>
<name>A0A4Y9S3G8_9CAUL</name>
<reference evidence="2 3" key="1">
    <citation type="submission" date="2019-03" db="EMBL/GenBank/DDBJ databases">
        <title>Draft genome of Brevundimonas sp. a heavy metal resistant soil bacteria.</title>
        <authorList>
            <person name="Soto J."/>
        </authorList>
    </citation>
    <scope>NUCLEOTIDE SEQUENCE [LARGE SCALE GENOMIC DNA]</scope>
    <source>
        <strain evidence="2 3">B-10</strain>
    </source>
</reference>
<feature type="signal peptide" evidence="1">
    <location>
        <begin position="1"/>
        <end position="20"/>
    </location>
</feature>
<proteinExistence type="predicted"/>
<evidence type="ECO:0000256" key="1">
    <source>
        <dbReference type="SAM" id="SignalP"/>
    </source>
</evidence>
<keyword evidence="3" id="KW-1185">Reference proteome</keyword>